<evidence type="ECO:0000256" key="2">
    <source>
        <dbReference type="SAM" id="Phobius"/>
    </source>
</evidence>
<organism evidence="3 4">
    <name type="scientific">Trichonephila inaurata madagascariensis</name>
    <dbReference type="NCBI Taxonomy" id="2747483"/>
    <lineage>
        <taxon>Eukaryota</taxon>
        <taxon>Metazoa</taxon>
        <taxon>Ecdysozoa</taxon>
        <taxon>Arthropoda</taxon>
        <taxon>Chelicerata</taxon>
        <taxon>Arachnida</taxon>
        <taxon>Araneae</taxon>
        <taxon>Araneomorphae</taxon>
        <taxon>Entelegynae</taxon>
        <taxon>Araneoidea</taxon>
        <taxon>Nephilidae</taxon>
        <taxon>Trichonephila</taxon>
        <taxon>Trichonephila inaurata</taxon>
    </lineage>
</organism>
<proteinExistence type="inferred from homology"/>
<name>A0A8X6XZH3_9ARAC</name>
<gene>
    <name evidence="3" type="primary">NCL1_36107</name>
    <name evidence="3" type="ORF">TNIN_348581</name>
</gene>
<comment type="caution">
    <text evidence="3">The sequence shown here is derived from an EMBL/GenBank/DDBJ whole genome shotgun (WGS) entry which is preliminary data.</text>
</comment>
<keyword evidence="4" id="KW-1185">Reference proteome</keyword>
<evidence type="ECO:0000313" key="3">
    <source>
        <dbReference type="EMBL" id="GFY60221.1"/>
    </source>
</evidence>
<evidence type="ECO:0000256" key="1">
    <source>
        <dbReference type="ARBA" id="ARBA00010090"/>
    </source>
</evidence>
<dbReference type="Proteomes" id="UP000886998">
    <property type="component" value="Unassembled WGS sequence"/>
</dbReference>
<dbReference type="OrthoDB" id="6429395at2759"/>
<dbReference type="InterPro" id="IPR008405">
    <property type="entry name" value="ApoL"/>
</dbReference>
<dbReference type="AlphaFoldDB" id="A0A8X6XZH3"/>
<evidence type="ECO:0008006" key="5">
    <source>
        <dbReference type="Google" id="ProtNLM"/>
    </source>
</evidence>
<keyword evidence="2" id="KW-0472">Membrane</keyword>
<reference evidence="3" key="1">
    <citation type="submission" date="2020-08" db="EMBL/GenBank/DDBJ databases">
        <title>Multicomponent nature underlies the extraordinary mechanical properties of spider dragline silk.</title>
        <authorList>
            <person name="Kono N."/>
            <person name="Nakamura H."/>
            <person name="Mori M."/>
            <person name="Yoshida Y."/>
            <person name="Ohtoshi R."/>
            <person name="Malay A.D."/>
            <person name="Moran D.A.P."/>
            <person name="Tomita M."/>
            <person name="Numata K."/>
            <person name="Arakawa K."/>
        </authorList>
    </citation>
    <scope>NUCLEOTIDE SEQUENCE</scope>
</reference>
<sequence length="341" mass="36673">MNNFKRVVELFKKAERAKKKFLKNFEHWKKLREKNTEKLKEIAQGIRTDKFNGSIAKVVLGSVGIVGGILVGVSILCPPLAAVTVPLAIGGGVTSVLGGGVVVGTTSTELVLLKNKLEDAKALIAEEEENFSSMKPWFVHSEELMKAMEELVGKDMLKGLIDDVKILFELEKLNDTENLSKKFMSTMEGIVSKMCKSCSQIVTKFGSDLAPVIISVLVVLCVVSKKTHIVLDCALMTHCLALGFASTADIGIGTGRLIAGMAMNGTTTVARVLPGTIGRAVALGAFVALGAALDVVNVVLSSIEIHNGAQSSQADEIDRVAQLLEEEYSFLLGVHDEIRKY</sequence>
<dbReference type="GO" id="GO:0016020">
    <property type="term" value="C:membrane"/>
    <property type="evidence" value="ECO:0007669"/>
    <property type="project" value="TreeGrafter"/>
</dbReference>
<evidence type="ECO:0000313" key="4">
    <source>
        <dbReference type="Proteomes" id="UP000886998"/>
    </source>
</evidence>
<feature type="transmembrane region" description="Helical" evidence="2">
    <location>
        <begin position="58"/>
        <end position="81"/>
    </location>
</feature>
<protein>
    <recommendedName>
        <fullName evidence="5">Apolipoprotein L3</fullName>
    </recommendedName>
</protein>
<feature type="transmembrane region" description="Helical" evidence="2">
    <location>
        <begin position="87"/>
        <end position="113"/>
    </location>
</feature>
<dbReference type="Pfam" id="PF05461">
    <property type="entry name" value="ApoL"/>
    <property type="match status" value="1"/>
</dbReference>
<dbReference type="PANTHER" id="PTHR14096">
    <property type="entry name" value="APOLIPOPROTEIN L"/>
    <property type="match status" value="1"/>
</dbReference>
<dbReference type="EMBL" id="BMAV01013046">
    <property type="protein sequence ID" value="GFY60221.1"/>
    <property type="molecule type" value="Genomic_DNA"/>
</dbReference>
<dbReference type="GO" id="GO:0008289">
    <property type="term" value="F:lipid binding"/>
    <property type="evidence" value="ECO:0007669"/>
    <property type="project" value="InterPro"/>
</dbReference>
<dbReference type="GO" id="GO:0005576">
    <property type="term" value="C:extracellular region"/>
    <property type="evidence" value="ECO:0007669"/>
    <property type="project" value="InterPro"/>
</dbReference>
<comment type="similarity">
    <text evidence="1">Belongs to the apolipoprotein L family.</text>
</comment>
<dbReference type="PANTHER" id="PTHR14096:SF28">
    <property type="entry name" value="APOLIPOPROTEIN L, 1-RELATED"/>
    <property type="match status" value="1"/>
</dbReference>
<accession>A0A8X6XZH3</accession>
<dbReference type="GO" id="GO:0042157">
    <property type="term" value="P:lipoprotein metabolic process"/>
    <property type="evidence" value="ECO:0007669"/>
    <property type="project" value="InterPro"/>
</dbReference>
<dbReference type="GO" id="GO:0006869">
    <property type="term" value="P:lipid transport"/>
    <property type="evidence" value="ECO:0007669"/>
    <property type="project" value="InterPro"/>
</dbReference>
<keyword evidence="2" id="KW-0812">Transmembrane</keyword>
<keyword evidence="2" id="KW-1133">Transmembrane helix</keyword>